<dbReference type="EMBL" id="KV427670">
    <property type="protein sequence ID" value="KZT01121.1"/>
    <property type="molecule type" value="Genomic_DNA"/>
</dbReference>
<name>A0A165BIH2_9APHY</name>
<sequence length="331" mass="38216">MSGDFQTSNLKAILNNQHTLKNIIFIYSHIYTMLSSLTLRFFGRTLSNVKLNAMTGYDCSNNEMTYSCALWPENLRDVHGDLDGRSNDSDLHAAQVHKIYHLLHKIHVRPSHRVAKMGCTIDTITLSAQQKKLADKKIAVIVYLLDYCNLPPSFEKEFNAFISIEMVEAVEIRHLPQYFKHSVTVITATTQLESCYTEYQSTDYARRYQWPNSFCPSVMSFMVTAQTTTSRALVLESNIKGMGIETPEELDEKTIAEHLQEQLQLSDQRGLEMFKCKWEYMYVYAEVGYARAYMSMHYFTFVRPGALDDEGNDDSCSQTEWHHEVSSQRRD</sequence>
<accession>A0A165BIH2</accession>
<reference evidence="2 3" key="1">
    <citation type="journal article" date="2016" name="Mol. Biol. Evol.">
        <title>Comparative Genomics of Early-Diverging Mushroom-Forming Fungi Provides Insights into the Origins of Lignocellulose Decay Capabilities.</title>
        <authorList>
            <person name="Nagy L.G."/>
            <person name="Riley R."/>
            <person name="Tritt A."/>
            <person name="Adam C."/>
            <person name="Daum C."/>
            <person name="Floudas D."/>
            <person name="Sun H."/>
            <person name="Yadav J.S."/>
            <person name="Pangilinan J."/>
            <person name="Larsson K.H."/>
            <person name="Matsuura K."/>
            <person name="Barry K."/>
            <person name="Labutti K."/>
            <person name="Kuo R."/>
            <person name="Ohm R.A."/>
            <person name="Bhattacharya S.S."/>
            <person name="Shirouzu T."/>
            <person name="Yoshinaga Y."/>
            <person name="Martin F.M."/>
            <person name="Grigoriev I.V."/>
            <person name="Hibbett D.S."/>
        </authorList>
    </citation>
    <scope>NUCLEOTIDE SEQUENCE [LARGE SCALE GENOMIC DNA]</scope>
    <source>
        <strain evidence="2 3">93-53</strain>
    </source>
</reference>
<dbReference type="PANTHER" id="PTHR43667:SF2">
    <property type="entry name" value="FATTY ACID C-METHYL TRANSFERASE"/>
    <property type="match status" value="1"/>
</dbReference>
<dbReference type="InParanoid" id="A0A165BIH2"/>
<keyword evidence="3" id="KW-1185">Reference proteome</keyword>
<dbReference type="PANTHER" id="PTHR43667">
    <property type="entry name" value="CYCLOPROPANE-FATTY-ACYL-PHOSPHOLIPID SYNTHASE"/>
    <property type="match status" value="1"/>
</dbReference>
<gene>
    <name evidence="2" type="ORF">LAESUDRAFT_739328</name>
</gene>
<dbReference type="SUPFAM" id="SSF53335">
    <property type="entry name" value="S-adenosyl-L-methionine-dependent methyltransferases"/>
    <property type="match status" value="1"/>
</dbReference>
<dbReference type="InterPro" id="IPR029063">
    <property type="entry name" value="SAM-dependent_MTases_sf"/>
</dbReference>
<dbReference type="RefSeq" id="XP_040758861.1">
    <property type="nucleotide sequence ID" value="XM_040910997.1"/>
</dbReference>
<dbReference type="GeneID" id="63828026"/>
<evidence type="ECO:0000256" key="1">
    <source>
        <dbReference type="SAM" id="MobiDB-lite"/>
    </source>
</evidence>
<dbReference type="OrthoDB" id="8300214at2759"/>
<dbReference type="STRING" id="1314785.A0A165BIH2"/>
<dbReference type="AlphaFoldDB" id="A0A165BIH2"/>
<dbReference type="InterPro" id="IPR050723">
    <property type="entry name" value="CFA/CMAS"/>
</dbReference>
<dbReference type="Gene3D" id="3.40.50.150">
    <property type="entry name" value="Vaccinia Virus protein VP39"/>
    <property type="match status" value="1"/>
</dbReference>
<dbReference type="Pfam" id="PF02353">
    <property type="entry name" value="CMAS"/>
    <property type="match status" value="1"/>
</dbReference>
<evidence type="ECO:0000313" key="3">
    <source>
        <dbReference type="Proteomes" id="UP000076871"/>
    </source>
</evidence>
<proteinExistence type="predicted"/>
<protein>
    <submittedName>
        <fullName evidence="2">Uncharacterized protein</fullName>
    </submittedName>
</protein>
<dbReference type="Proteomes" id="UP000076871">
    <property type="component" value="Unassembled WGS sequence"/>
</dbReference>
<evidence type="ECO:0000313" key="2">
    <source>
        <dbReference type="EMBL" id="KZT01121.1"/>
    </source>
</evidence>
<organism evidence="2 3">
    <name type="scientific">Laetiporus sulphureus 93-53</name>
    <dbReference type="NCBI Taxonomy" id="1314785"/>
    <lineage>
        <taxon>Eukaryota</taxon>
        <taxon>Fungi</taxon>
        <taxon>Dikarya</taxon>
        <taxon>Basidiomycota</taxon>
        <taxon>Agaricomycotina</taxon>
        <taxon>Agaricomycetes</taxon>
        <taxon>Polyporales</taxon>
        <taxon>Laetiporus</taxon>
    </lineage>
</organism>
<feature type="compositionally biased region" description="Basic and acidic residues" evidence="1">
    <location>
        <begin position="320"/>
        <end position="331"/>
    </location>
</feature>
<feature type="region of interest" description="Disordered" evidence="1">
    <location>
        <begin position="312"/>
        <end position="331"/>
    </location>
</feature>